<dbReference type="SUPFAM" id="SSF50475">
    <property type="entry name" value="FMN-binding split barrel"/>
    <property type="match status" value="1"/>
</dbReference>
<dbReference type="EMBL" id="KN847338">
    <property type="protein sequence ID" value="KIW40070.1"/>
    <property type="molecule type" value="Genomic_DNA"/>
</dbReference>
<protein>
    <recommendedName>
        <fullName evidence="3">Flavin-nucleotide-binding protein</fullName>
    </recommendedName>
</protein>
<dbReference type="OrthoDB" id="444432at2759"/>
<dbReference type="Pfam" id="PF12900">
    <property type="entry name" value="Pyridox_ox_2"/>
    <property type="match status" value="1"/>
</dbReference>
<evidence type="ECO:0000313" key="2">
    <source>
        <dbReference type="Proteomes" id="UP000053342"/>
    </source>
</evidence>
<dbReference type="STRING" id="215243.A0A0D2DCC1"/>
<dbReference type="RefSeq" id="XP_016260286.1">
    <property type="nucleotide sequence ID" value="XM_016408532.1"/>
</dbReference>
<name>A0A0D2DCC1_9EURO</name>
<keyword evidence="2" id="KW-1185">Reference proteome</keyword>
<sequence length="269" mass="29589">MGRTFEYPKTSLNTVNRRGHRGKYDLETIHTLINTSLVLNVSFAPGFDSNLDDFPVILPMIGAMGSFANPSAGLDEPLDCYLHGYVSSRLNNLVRKACEAGKPGLPLCLSATKVDGLLLALSGFNHSYDYRSVVLYGYANIVTDPEEILYGMRIITDKVVRGRWENSRLPPTKADITSTGIVRVAIKTGSGKVKADPPGDDKADLEDGEMRQRVWAGFVPVTETLGEPVPAVYNRVNGIPTYISQHRQDVNEAVQTYSEELVQKVLQAE</sequence>
<dbReference type="GeneID" id="27359382"/>
<dbReference type="PANTHER" id="PTHR34071:SF2">
    <property type="entry name" value="FLAVIN-NUCLEOTIDE-BINDING PROTEIN"/>
    <property type="match status" value="1"/>
</dbReference>
<gene>
    <name evidence="1" type="ORF">PV06_07308</name>
</gene>
<dbReference type="PANTHER" id="PTHR34071">
    <property type="entry name" value="5-NITROIMIDAZOLE ANTIBIOTICS RESISTANCE PROTEIN, NIMA-FAMILY-RELATED PROTEIN-RELATED"/>
    <property type="match status" value="1"/>
</dbReference>
<dbReference type="Gene3D" id="2.30.110.10">
    <property type="entry name" value="Electron Transport, Fmn-binding Protein, Chain A"/>
    <property type="match status" value="1"/>
</dbReference>
<evidence type="ECO:0008006" key="3">
    <source>
        <dbReference type="Google" id="ProtNLM"/>
    </source>
</evidence>
<dbReference type="HOGENOM" id="CLU_067890_0_0_1"/>
<reference evidence="1 2" key="1">
    <citation type="submission" date="2015-01" db="EMBL/GenBank/DDBJ databases">
        <title>The Genome Sequence of Exophiala oligosperma CBS72588.</title>
        <authorList>
            <consortium name="The Broad Institute Genomics Platform"/>
            <person name="Cuomo C."/>
            <person name="de Hoog S."/>
            <person name="Gorbushina A."/>
            <person name="Stielow B."/>
            <person name="Teixiera M."/>
            <person name="Abouelleil A."/>
            <person name="Chapman S.B."/>
            <person name="Priest M."/>
            <person name="Young S.K."/>
            <person name="Wortman J."/>
            <person name="Nusbaum C."/>
            <person name="Birren B."/>
        </authorList>
    </citation>
    <scope>NUCLEOTIDE SEQUENCE [LARGE SCALE GENOMIC DNA]</scope>
    <source>
        <strain evidence="1 2">CBS 72588</strain>
    </source>
</reference>
<accession>A0A0D2DCC1</accession>
<dbReference type="InterPro" id="IPR024747">
    <property type="entry name" value="Pyridox_Oxase-rel"/>
</dbReference>
<proteinExistence type="predicted"/>
<dbReference type="VEuPathDB" id="FungiDB:PV06_07308"/>
<dbReference type="AlphaFoldDB" id="A0A0D2DCC1"/>
<organism evidence="1 2">
    <name type="scientific">Exophiala oligosperma</name>
    <dbReference type="NCBI Taxonomy" id="215243"/>
    <lineage>
        <taxon>Eukaryota</taxon>
        <taxon>Fungi</taxon>
        <taxon>Dikarya</taxon>
        <taxon>Ascomycota</taxon>
        <taxon>Pezizomycotina</taxon>
        <taxon>Eurotiomycetes</taxon>
        <taxon>Chaetothyriomycetidae</taxon>
        <taxon>Chaetothyriales</taxon>
        <taxon>Herpotrichiellaceae</taxon>
        <taxon>Exophiala</taxon>
    </lineage>
</organism>
<evidence type="ECO:0000313" key="1">
    <source>
        <dbReference type="EMBL" id="KIW40070.1"/>
    </source>
</evidence>
<dbReference type="Proteomes" id="UP000053342">
    <property type="component" value="Unassembled WGS sequence"/>
</dbReference>
<dbReference type="InterPro" id="IPR012349">
    <property type="entry name" value="Split_barrel_FMN-bd"/>
</dbReference>